<feature type="transmembrane region" description="Helical" evidence="7">
    <location>
        <begin position="244"/>
        <end position="268"/>
    </location>
</feature>
<dbReference type="InterPro" id="IPR020846">
    <property type="entry name" value="MFS_dom"/>
</dbReference>
<dbReference type="InterPro" id="IPR044770">
    <property type="entry name" value="MFS_spinster-like"/>
</dbReference>
<evidence type="ECO:0000313" key="9">
    <source>
        <dbReference type="EMBL" id="UKK00881.1"/>
    </source>
</evidence>
<dbReference type="GO" id="GO:0016020">
    <property type="term" value="C:membrane"/>
    <property type="evidence" value="ECO:0007669"/>
    <property type="project" value="UniProtKB-SubCell"/>
</dbReference>
<dbReference type="AlphaFoldDB" id="A0A976QTM6"/>
<dbReference type="PANTHER" id="PTHR23505:SF52">
    <property type="entry name" value="MAJOR FACILITATOR SUPERFAMILY PROTEIN"/>
    <property type="match status" value="1"/>
</dbReference>
<organism evidence="9 10">
    <name type="scientific">Theileria orientalis</name>
    <dbReference type="NCBI Taxonomy" id="68886"/>
    <lineage>
        <taxon>Eukaryota</taxon>
        <taxon>Sar</taxon>
        <taxon>Alveolata</taxon>
        <taxon>Apicomplexa</taxon>
        <taxon>Aconoidasida</taxon>
        <taxon>Piroplasmida</taxon>
        <taxon>Theileriidae</taxon>
        <taxon>Theileria</taxon>
    </lineage>
</organism>
<dbReference type="Proteomes" id="UP000244811">
    <property type="component" value="Chromosome 1"/>
</dbReference>
<evidence type="ECO:0000256" key="5">
    <source>
        <dbReference type="ARBA" id="ARBA00023136"/>
    </source>
</evidence>
<evidence type="ECO:0000256" key="1">
    <source>
        <dbReference type="ARBA" id="ARBA00004141"/>
    </source>
</evidence>
<keyword evidence="3 7" id="KW-0812">Transmembrane</keyword>
<comment type="similarity">
    <text evidence="6">Belongs to the major facilitator superfamily. Spinster (TC 2.A.1.49) family.</text>
</comment>
<dbReference type="Gene3D" id="1.20.1250.20">
    <property type="entry name" value="MFS general substrate transporter like domains"/>
    <property type="match status" value="2"/>
</dbReference>
<dbReference type="InterPro" id="IPR036259">
    <property type="entry name" value="MFS_trans_sf"/>
</dbReference>
<gene>
    <name evidence="9" type="ORF">MACK_000955</name>
</gene>
<dbReference type="Pfam" id="PF07690">
    <property type="entry name" value="MFS_1"/>
    <property type="match status" value="1"/>
</dbReference>
<keyword evidence="4 7" id="KW-1133">Transmembrane helix</keyword>
<sequence>MEYDLNKDVKGQTKARNRVLNSKAFIFSMFNVANFIEYFNLQSLPSSMRALEISLGLSPVDISNFATAESLGLVGFIPVWGALSDKVELKYIMLVGVALSGIISIILGGISNYSFILFLRVLNGAMMGSVTPSSQKYIVTQLSNHFGIGFGVMHSVMCAARLASSITVTTYSTVKYGGIMGWRYCLYIFGAVSLALSPIVLLIPNLNPKSNEQSVEHITIKTRAYNFVYYLYRMFKESLSNATSILMVFLNFFSDGPFVAFSFVTLLLQYMGLSNTKSGLTVGIVIIGGIAGGVLGGFVSDYFNKKSPKYGLILFGNLNVIIRVLTFCIAFFWVNFDNVNKLFPLLAVSLFINGMTFMTVSCVDRTLLANVVPKTFQSSAISIIRCLSGVAGAVIFNRLLAYIREFGFGYEQTSLDVKDMPIELMRKNADALRYSISIVSLVCTGVVFIIYNILCFTYWRDCKRIQKIEAESPIVNPIEALEEVV</sequence>
<dbReference type="PROSITE" id="PS50850">
    <property type="entry name" value="MFS"/>
    <property type="match status" value="1"/>
</dbReference>
<feature type="domain" description="Major facilitator superfamily (MFS) profile" evidence="8">
    <location>
        <begin position="26"/>
        <end position="463"/>
    </location>
</feature>
<dbReference type="SUPFAM" id="SSF103473">
    <property type="entry name" value="MFS general substrate transporter"/>
    <property type="match status" value="1"/>
</dbReference>
<dbReference type="InterPro" id="IPR011701">
    <property type="entry name" value="MFS"/>
</dbReference>
<name>A0A976QTM6_THEOR</name>
<evidence type="ECO:0000256" key="7">
    <source>
        <dbReference type="SAM" id="Phobius"/>
    </source>
</evidence>
<evidence type="ECO:0000256" key="4">
    <source>
        <dbReference type="ARBA" id="ARBA00022989"/>
    </source>
</evidence>
<evidence type="ECO:0000256" key="6">
    <source>
        <dbReference type="ARBA" id="ARBA00024338"/>
    </source>
</evidence>
<reference evidence="9" key="1">
    <citation type="submission" date="2022-07" db="EMBL/GenBank/DDBJ databases">
        <title>Evaluation of T. orientalis genome assembly methods using nanopore sequencing and analysis of variation between genomes.</title>
        <authorList>
            <person name="Yam J."/>
            <person name="Micallef M.L."/>
            <person name="Liu M."/>
            <person name="Djordjevic S.P."/>
            <person name="Bogema D.R."/>
            <person name="Jenkins C."/>
        </authorList>
    </citation>
    <scope>NUCLEOTIDE SEQUENCE</scope>
    <source>
        <strain evidence="9">Goon Nure</strain>
    </source>
</reference>
<dbReference type="PANTHER" id="PTHR23505">
    <property type="entry name" value="SPINSTER"/>
    <property type="match status" value="1"/>
</dbReference>
<evidence type="ECO:0000313" key="10">
    <source>
        <dbReference type="Proteomes" id="UP000244811"/>
    </source>
</evidence>
<feature type="transmembrane region" description="Helical" evidence="7">
    <location>
        <begin position="280"/>
        <end position="300"/>
    </location>
</feature>
<protein>
    <submittedName>
        <fullName evidence="9">Major facilitator superfamily MFS-1 protein</fullName>
    </submittedName>
</protein>
<feature type="transmembrane region" description="Helical" evidence="7">
    <location>
        <begin position="142"/>
        <end position="163"/>
    </location>
</feature>
<evidence type="ECO:0000256" key="3">
    <source>
        <dbReference type="ARBA" id="ARBA00022692"/>
    </source>
</evidence>
<evidence type="ECO:0000256" key="2">
    <source>
        <dbReference type="ARBA" id="ARBA00022448"/>
    </source>
</evidence>
<dbReference type="GO" id="GO:0022857">
    <property type="term" value="F:transmembrane transporter activity"/>
    <property type="evidence" value="ECO:0007669"/>
    <property type="project" value="InterPro"/>
</dbReference>
<accession>A0A976QTM6</accession>
<keyword evidence="5 7" id="KW-0472">Membrane</keyword>
<evidence type="ECO:0000259" key="8">
    <source>
        <dbReference type="PROSITE" id="PS50850"/>
    </source>
</evidence>
<proteinExistence type="inferred from homology"/>
<feature type="transmembrane region" description="Helical" evidence="7">
    <location>
        <begin position="184"/>
        <end position="203"/>
    </location>
</feature>
<feature type="transmembrane region" description="Helical" evidence="7">
    <location>
        <begin position="62"/>
        <end position="83"/>
    </location>
</feature>
<keyword evidence="2" id="KW-0813">Transport</keyword>
<feature type="transmembrane region" description="Helical" evidence="7">
    <location>
        <begin position="312"/>
        <end position="336"/>
    </location>
</feature>
<feature type="transmembrane region" description="Helical" evidence="7">
    <location>
        <begin position="434"/>
        <end position="459"/>
    </location>
</feature>
<dbReference type="EMBL" id="CP056069">
    <property type="protein sequence ID" value="UKK00881.1"/>
    <property type="molecule type" value="Genomic_DNA"/>
</dbReference>
<feature type="transmembrane region" description="Helical" evidence="7">
    <location>
        <begin position="95"/>
        <end position="122"/>
    </location>
</feature>
<feature type="transmembrane region" description="Helical" evidence="7">
    <location>
        <begin position="24"/>
        <end position="42"/>
    </location>
</feature>
<feature type="transmembrane region" description="Helical" evidence="7">
    <location>
        <begin position="342"/>
        <end position="363"/>
    </location>
</feature>
<comment type="subcellular location">
    <subcellularLocation>
        <location evidence="1">Membrane</location>
        <topology evidence="1">Multi-pass membrane protein</topology>
    </subcellularLocation>
</comment>